<dbReference type="OrthoDB" id="790983at2"/>
<reference evidence="1 2" key="1">
    <citation type="journal article" date="2015" name="Microbes Environ.">
        <title>Distribution and evolution of nitrogen fixation genes in the phylum bacteroidetes.</title>
        <authorList>
            <person name="Inoue J."/>
            <person name="Oshima K."/>
            <person name="Suda W."/>
            <person name="Sakamoto M."/>
            <person name="Iino T."/>
            <person name="Noda S."/>
            <person name="Hongoh Y."/>
            <person name="Hattori M."/>
            <person name="Ohkuma M."/>
        </authorList>
    </citation>
    <scope>NUCLEOTIDE SEQUENCE [LARGE SCALE GENOMIC DNA]</scope>
    <source>
        <strain evidence="1">JCM 15548</strain>
    </source>
</reference>
<dbReference type="AlphaFoldDB" id="A0A0E9M219"/>
<dbReference type="InterPro" id="IPR018534">
    <property type="entry name" value="Tet_reg_excision_RteC"/>
</dbReference>
<keyword evidence="2" id="KW-1185">Reference proteome</keyword>
<organism evidence="1 2">
    <name type="scientific">Geofilum rubicundum JCM 15548</name>
    <dbReference type="NCBI Taxonomy" id="1236989"/>
    <lineage>
        <taxon>Bacteria</taxon>
        <taxon>Pseudomonadati</taxon>
        <taxon>Bacteroidota</taxon>
        <taxon>Bacteroidia</taxon>
        <taxon>Marinilabiliales</taxon>
        <taxon>Marinilabiliaceae</taxon>
        <taxon>Geofilum</taxon>
    </lineage>
</organism>
<sequence length="280" mass="32769">MLTPFSDYCDQYFDYLNSAIKKSESHLKKAERIIAFTTRSLQELKAMILDHGFSKQDEEIHFFKILKPKVFSQLIYYTRVKQVESILPYFGYLKDKEKFLANELRVIGLFFQNNMDFCNYMRNDFSFLDDKYFLRGQTDSQLFDESFLSITDPDFATCYDYKAACLLAYDLLTIFLNKKVESIYGTGDESFVVEEPFPHLHWTGSKIALVELIYALQASGCINHGHAGIKDLKETFEKVFEIELGDCYRLFLEIKARNHTTKFLDQLCESLNNKIEAQDQ</sequence>
<evidence type="ECO:0000313" key="2">
    <source>
        <dbReference type="Proteomes" id="UP000032900"/>
    </source>
</evidence>
<accession>A0A0E9M219</accession>
<dbReference type="STRING" id="1236989.JCM15548_13509"/>
<dbReference type="Pfam" id="PF09357">
    <property type="entry name" value="RteC"/>
    <property type="match status" value="1"/>
</dbReference>
<dbReference type="Proteomes" id="UP000032900">
    <property type="component" value="Unassembled WGS sequence"/>
</dbReference>
<protein>
    <submittedName>
        <fullName evidence="1">Tetracycline resistance element mobilization regulatory protein rteC</fullName>
    </submittedName>
</protein>
<evidence type="ECO:0000313" key="1">
    <source>
        <dbReference type="EMBL" id="GAO31170.1"/>
    </source>
</evidence>
<dbReference type="RefSeq" id="WP_062126973.1">
    <property type="nucleotide sequence ID" value="NZ_BAZW01000039.1"/>
</dbReference>
<proteinExistence type="predicted"/>
<gene>
    <name evidence="1" type="ORF">JCM15548_13509</name>
</gene>
<name>A0A0E9M219_9BACT</name>
<comment type="caution">
    <text evidence="1">The sequence shown here is derived from an EMBL/GenBank/DDBJ whole genome shotgun (WGS) entry which is preliminary data.</text>
</comment>
<dbReference type="EMBL" id="BAZW01000039">
    <property type="protein sequence ID" value="GAO31170.1"/>
    <property type="molecule type" value="Genomic_DNA"/>
</dbReference>